<organism evidence="9 10">
    <name type="scientific">Drosophila lebanonensis</name>
    <name type="common">Fruit fly</name>
    <name type="synonym">Scaptodrosophila lebanonensis</name>
    <dbReference type="NCBI Taxonomy" id="7225"/>
    <lineage>
        <taxon>Eukaryota</taxon>
        <taxon>Metazoa</taxon>
        <taxon>Ecdysozoa</taxon>
        <taxon>Arthropoda</taxon>
        <taxon>Hexapoda</taxon>
        <taxon>Insecta</taxon>
        <taxon>Pterygota</taxon>
        <taxon>Neoptera</taxon>
        <taxon>Endopterygota</taxon>
        <taxon>Diptera</taxon>
        <taxon>Brachycera</taxon>
        <taxon>Muscomorpha</taxon>
        <taxon>Ephydroidea</taxon>
        <taxon>Drosophilidae</taxon>
        <taxon>Scaptodrosophila</taxon>
    </lineage>
</organism>
<evidence type="ECO:0000256" key="6">
    <source>
        <dbReference type="ARBA" id="ARBA00023128"/>
    </source>
</evidence>
<evidence type="ECO:0000313" key="9">
    <source>
        <dbReference type="Proteomes" id="UP000504634"/>
    </source>
</evidence>
<evidence type="ECO:0000256" key="4">
    <source>
        <dbReference type="ARBA" id="ARBA00022840"/>
    </source>
</evidence>
<dbReference type="Proteomes" id="UP000504634">
    <property type="component" value="Unplaced"/>
</dbReference>
<dbReference type="SUPFAM" id="SSF52029">
    <property type="entry name" value="GroEL apical domain-like"/>
    <property type="match status" value="1"/>
</dbReference>
<dbReference type="GO" id="GO:0042026">
    <property type="term" value="P:protein refolding"/>
    <property type="evidence" value="ECO:0007669"/>
    <property type="project" value="InterPro"/>
</dbReference>
<dbReference type="GO" id="GO:0005759">
    <property type="term" value="C:mitochondrial matrix"/>
    <property type="evidence" value="ECO:0007669"/>
    <property type="project" value="UniProtKB-SubCell"/>
</dbReference>
<dbReference type="SUPFAM" id="SSF48592">
    <property type="entry name" value="GroEL equatorial domain-like"/>
    <property type="match status" value="1"/>
</dbReference>
<evidence type="ECO:0000256" key="3">
    <source>
        <dbReference type="ARBA" id="ARBA00022741"/>
    </source>
</evidence>
<keyword evidence="5" id="KW-0809">Transit peptide</keyword>
<dbReference type="SUPFAM" id="SSF54849">
    <property type="entry name" value="GroEL-intermediate domain like"/>
    <property type="match status" value="1"/>
</dbReference>
<dbReference type="InterPro" id="IPR027409">
    <property type="entry name" value="GroEL-like_apical_dom_sf"/>
</dbReference>
<protein>
    <submittedName>
        <fullName evidence="10">60 kDa heat shock protein homolog 1, mitochondrial</fullName>
    </submittedName>
</protein>
<dbReference type="NCBIfam" id="NF009489">
    <property type="entry name" value="PRK12851.1"/>
    <property type="match status" value="1"/>
</dbReference>
<dbReference type="GO" id="GO:0140662">
    <property type="term" value="F:ATP-dependent protein folding chaperone"/>
    <property type="evidence" value="ECO:0007669"/>
    <property type="project" value="InterPro"/>
</dbReference>
<evidence type="ECO:0000313" key="10">
    <source>
        <dbReference type="RefSeq" id="XP_030383673.1"/>
    </source>
</evidence>
<dbReference type="NCBIfam" id="TIGR02348">
    <property type="entry name" value="GroEL"/>
    <property type="match status" value="1"/>
</dbReference>
<dbReference type="RefSeq" id="XP_030383673.1">
    <property type="nucleotide sequence ID" value="XM_030527813.1"/>
</dbReference>
<dbReference type="Gene3D" id="1.10.560.10">
    <property type="entry name" value="GroEL-like equatorial domain"/>
    <property type="match status" value="1"/>
</dbReference>
<dbReference type="AlphaFoldDB" id="A0A6J2U7Z8"/>
<comment type="similarity">
    <text evidence="2 8">Belongs to the chaperonin (HSP60) family.</text>
</comment>
<dbReference type="InterPro" id="IPR027413">
    <property type="entry name" value="GROEL-like_equatorial_sf"/>
</dbReference>
<keyword evidence="6" id="KW-0496">Mitochondrion</keyword>
<dbReference type="NCBIfam" id="NF000592">
    <property type="entry name" value="PRK00013.1"/>
    <property type="match status" value="1"/>
</dbReference>
<dbReference type="PRINTS" id="PR00298">
    <property type="entry name" value="CHAPERONIN60"/>
</dbReference>
<keyword evidence="10" id="KW-0346">Stress response</keyword>
<dbReference type="Gene3D" id="3.30.260.10">
    <property type="entry name" value="TCP-1-like chaperonin intermediate domain"/>
    <property type="match status" value="1"/>
</dbReference>
<dbReference type="PROSITE" id="PS00296">
    <property type="entry name" value="CHAPERONINS_CPN60"/>
    <property type="match status" value="1"/>
</dbReference>
<dbReference type="OrthoDB" id="7845221at2759"/>
<dbReference type="Pfam" id="PF00118">
    <property type="entry name" value="Cpn60_TCP1"/>
    <property type="match status" value="1"/>
</dbReference>
<dbReference type="PANTHER" id="PTHR45633">
    <property type="entry name" value="60 KDA HEAT SHOCK PROTEIN, MITOCHONDRIAL"/>
    <property type="match status" value="1"/>
</dbReference>
<proteinExistence type="inferred from homology"/>
<keyword evidence="7" id="KW-0143">Chaperone</keyword>
<dbReference type="FunFam" id="3.50.7.10:FF:000001">
    <property type="entry name" value="60 kDa chaperonin"/>
    <property type="match status" value="1"/>
</dbReference>
<dbReference type="GeneID" id="115631143"/>
<keyword evidence="9" id="KW-1185">Reference proteome</keyword>
<evidence type="ECO:0000256" key="2">
    <source>
        <dbReference type="ARBA" id="ARBA00006607"/>
    </source>
</evidence>
<evidence type="ECO:0000256" key="7">
    <source>
        <dbReference type="ARBA" id="ARBA00023186"/>
    </source>
</evidence>
<comment type="subcellular location">
    <subcellularLocation>
        <location evidence="1">Mitochondrion matrix</location>
    </subcellularLocation>
</comment>
<dbReference type="CDD" id="cd03344">
    <property type="entry name" value="GroEL"/>
    <property type="match status" value="1"/>
</dbReference>
<gene>
    <name evidence="10" type="primary">LOC115631143</name>
</gene>
<dbReference type="GO" id="GO:0005524">
    <property type="term" value="F:ATP binding"/>
    <property type="evidence" value="ECO:0007669"/>
    <property type="project" value="UniProtKB-KW"/>
</dbReference>
<reference evidence="10" key="1">
    <citation type="submission" date="2025-08" db="UniProtKB">
        <authorList>
            <consortium name="RefSeq"/>
        </authorList>
    </citation>
    <scope>IDENTIFICATION</scope>
    <source>
        <strain evidence="10">11010-0011.00</strain>
        <tissue evidence="10">Whole body</tissue>
    </source>
</reference>
<dbReference type="FunFam" id="1.10.560.10:FF:000031">
    <property type="entry name" value="60 kDa heat shock protein, mitochondrial"/>
    <property type="match status" value="1"/>
</dbReference>
<dbReference type="NCBIfam" id="NF009488">
    <property type="entry name" value="PRK12850.1"/>
    <property type="match status" value="1"/>
</dbReference>
<dbReference type="NCBIfam" id="NF009487">
    <property type="entry name" value="PRK12849.1"/>
    <property type="match status" value="1"/>
</dbReference>
<dbReference type="CTD" id="48572"/>
<evidence type="ECO:0000256" key="5">
    <source>
        <dbReference type="ARBA" id="ARBA00022946"/>
    </source>
</evidence>
<evidence type="ECO:0000256" key="8">
    <source>
        <dbReference type="RuleBase" id="RU000418"/>
    </source>
</evidence>
<dbReference type="InterPro" id="IPR018370">
    <property type="entry name" value="Chaperonin_Cpn60_CS"/>
</dbReference>
<keyword evidence="3" id="KW-0547">Nucleotide-binding</keyword>
<keyword evidence="4" id="KW-0067">ATP-binding</keyword>
<dbReference type="Gene3D" id="3.50.7.10">
    <property type="entry name" value="GroEL"/>
    <property type="match status" value="1"/>
</dbReference>
<accession>A0A6J2U7Z8</accession>
<dbReference type="InterPro" id="IPR002423">
    <property type="entry name" value="Cpn60/GroEL/TCP-1"/>
</dbReference>
<sequence length="631" mass="67322">MFRSCVRNSIHANRVFLRHYSKDVRFGPEVRALMIRGVDILADAVAVTMGPKGRSVILERSWTSPKITKDGVTVARAISLKDCHMNLGAKLVQDVANNTNESAGDGTTTATVLARSIAKEGFSQITRGANPVEIRRGVMMAVETVQKSLKEMATPVHSRKEIEQVATISANGDTEIGKLIAEATECVGRKGTITVKEGKRLKDELEVIQGLQFKNGYISPFFVNTPKGNKVEYANAYVLITMQKITSLAKIVGALEMSLRHRKPLVLIAEDVSGEALNGLVMNRLRLGLQVCAIKAPNFGEQRKAVLGDIAAATGATVFGDDINFSKIEKAKVDDFGEVGEAIITKDSTILLNGRAKPDVLNRRVQELKDEMEDETVSASKKELIRERLSRLTKGVAVIHMGGTSEVEVSEKRDRLTDALNATRAAIEEGIVPGGGTAFLRCIPKLEEMEVSNGDLQLGIDIVCNALRMPCMTIASNAGVDAAMVVAKVMSHVGDFGYDAMRNEYGQLIQKGIIDPTKVVRTAISDAAGVASLLSTTEVVITEVRSKALLAKLAGMGDESDAMAGMANALGGMGGMDMGDMDGLDALGAMGAIGGGLGGGAPPKPDMNEVVKSMPGMENVEVHDIDGEMLV</sequence>
<dbReference type="InterPro" id="IPR001844">
    <property type="entry name" value="Cpn60/GroEL"/>
</dbReference>
<dbReference type="InterPro" id="IPR027410">
    <property type="entry name" value="TCP-1-like_intermed_sf"/>
</dbReference>
<name>A0A6J2U7Z8_DROLE</name>
<evidence type="ECO:0000256" key="1">
    <source>
        <dbReference type="ARBA" id="ARBA00004305"/>
    </source>
</evidence>